<sequence length="55" mass="6536">MLHLRNNEESPERLNKVKTVLDQIKIKYKTHFSSSQNLVTDENMVLLKGRLIFKH</sequence>
<evidence type="ECO:0000313" key="2">
    <source>
        <dbReference type="EMBL" id="KZC14920.1"/>
    </source>
</evidence>
<evidence type="ECO:0000313" key="3">
    <source>
        <dbReference type="Proteomes" id="UP000076502"/>
    </source>
</evidence>
<organism evidence="2 3">
    <name type="scientific">Dufourea novaeangliae</name>
    <name type="common">Sweat bee</name>
    <dbReference type="NCBI Taxonomy" id="178035"/>
    <lineage>
        <taxon>Eukaryota</taxon>
        <taxon>Metazoa</taxon>
        <taxon>Ecdysozoa</taxon>
        <taxon>Arthropoda</taxon>
        <taxon>Hexapoda</taxon>
        <taxon>Insecta</taxon>
        <taxon>Pterygota</taxon>
        <taxon>Neoptera</taxon>
        <taxon>Endopterygota</taxon>
        <taxon>Hymenoptera</taxon>
        <taxon>Apocrita</taxon>
        <taxon>Aculeata</taxon>
        <taxon>Apoidea</taxon>
        <taxon>Anthophila</taxon>
        <taxon>Halictidae</taxon>
        <taxon>Rophitinae</taxon>
        <taxon>Dufourea</taxon>
    </lineage>
</organism>
<dbReference type="InterPro" id="IPR029526">
    <property type="entry name" value="PGBD"/>
</dbReference>
<evidence type="ECO:0000259" key="1">
    <source>
        <dbReference type="Pfam" id="PF13843"/>
    </source>
</evidence>
<feature type="domain" description="PiggyBac transposable element-derived protein" evidence="1">
    <location>
        <begin position="2"/>
        <end position="54"/>
    </location>
</feature>
<dbReference type="Pfam" id="PF13843">
    <property type="entry name" value="DDE_Tnp_1_7"/>
    <property type="match status" value="1"/>
</dbReference>
<dbReference type="AlphaFoldDB" id="A0A154PUP1"/>
<proteinExistence type="predicted"/>
<protein>
    <recommendedName>
        <fullName evidence="1">PiggyBac transposable element-derived protein domain-containing protein</fullName>
    </recommendedName>
</protein>
<reference evidence="2 3" key="1">
    <citation type="submission" date="2015-07" db="EMBL/GenBank/DDBJ databases">
        <title>The genome of Dufourea novaeangliae.</title>
        <authorList>
            <person name="Pan H."/>
            <person name="Kapheim K."/>
        </authorList>
    </citation>
    <scope>NUCLEOTIDE SEQUENCE [LARGE SCALE GENOMIC DNA]</scope>
    <source>
        <strain evidence="2">0120121106</strain>
        <tissue evidence="2">Whole body</tissue>
    </source>
</reference>
<keyword evidence="3" id="KW-1185">Reference proteome</keyword>
<name>A0A154PUP1_DUFNO</name>
<accession>A0A154PUP1</accession>
<gene>
    <name evidence="2" type="ORF">WN55_07970</name>
</gene>
<dbReference type="EMBL" id="KQ435159">
    <property type="protein sequence ID" value="KZC14920.1"/>
    <property type="molecule type" value="Genomic_DNA"/>
</dbReference>
<dbReference type="Proteomes" id="UP000076502">
    <property type="component" value="Unassembled WGS sequence"/>
</dbReference>